<dbReference type="SUPFAM" id="SSF55781">
    <property type="entry name" value="GAF domain-like"/>
    <property type="match status" value="1"/>
</dbReference>
<comment type="caution">
    <text evidence="1">The sequence shown here is derived from an EMBL/GenBank/DDBJ whole genome shotgun (WGS) entry which is preliminary data.</text>
</comment>
<dbReference type="Gene3D" id="3.30.450.40">
    <property type="match status" value="1"/>
</dbReference>
<dbReference type="AlphaFoldDB" id="A0A8J3D9D6"/>
<keyword evidence="2" id="KW-1185">Reference proteome</keyword>
<sequence length="218" mass="25425">MIRTLEAEKFLQRLGPPLRFTLGHSVHELKYLDDERVLLTEAGKAMLAAQRELPDASFVLLQVEGGDTYQRMRVDPEHYGRLQRMRDYQVHSYEKASSLLFLAYSSPEENEHFFAKHSFGEEGQAFWKSRFELDHFLAGVRRRGWSQPDFKNDIYYRLAVPIWSPSGKVISCIGCFAEHTGLTKVKKRQMIRQCCRTAQAITDTMRSLWTDLSFRKQV</sequence>
<evidence type="ECO:0008006" key="3">
    <source>
        <dbReference type="Google" id="ProtNLM"/>
    </source>
</evidence>
<protein>
    <recommendedName>
        <fullName evidence="3">IclR family transcriptional regulator</fullName>
    </recommendedName>
</protein>
<reference evidence="1" key="2">
    <citation type="submission" date="2020-09" db="EMBL/GenBank/DDBJ databases">
        <authorList>
            <person name="Sun Q."/>
            <person name="Kim S."/>
        </authorList>
    </citation>
    <scope>NUCLEOTIDE SEQUENCE</scope>
    <source>
        <strain evidence="1">KCTC 12870</strain>
    </source>
</reference>
<proteinExistence type="predicted"/>
<evidence type="ECO:0000313" key="1">
    <source>
        <dbReference type="EMBL" id="GHB93063.1"/>
    </source>
</evidence>
<dbReference type="Proteomes" id="UP000642829">
    <property type="component" value="Unassembled WGS sequence"/>
</dbReference>
<dbReference type="EMBL" id="BMXG01000002">
    <property type="protein sequence ID" value="GHB93063.1"/>
    <property type="molecule type" value="Genomic_DNA"/>
</dbReference>
<organism evidence="1 2">
    <name type="scientific">Cerasicoccus arenae</name>
    <dbReference type="NCBI Taxonomy" id="424488"/>
    <lineage>
        <taxon>Bacteria</taxon>
        <taxon>Pseudomonadati</taxon>
        <taxon>Verrucomicrobiota</taxon>
        <taxon>Opitutia</taxon>
        <taxon>Puniceicoccales</taxon>
        <taxon>Cerasicoccaceae</taxon>
        <taxon>Cerasicoccus</taxon>
    </lineage>
</organism>
<name>A0A8J3D9D6_9BACT</name>
<dbReference type="InterPro" id="IPR029016">
    <property type="entry name" value="GAF-like_dom_sf"/>
</dbReference>
<accession>A0A8J3D9D6</accession>
<reference evidence="1" key="1">
    <citation type="journal article" date="2014" name="Int. J. Syst. Evol. Microbiol.">
        <title>Complete genome sequence of Corynebacterium casei LMG S-19264T (=DSM 44701T), isolated from a smear-ripened cheese.</title>
        <authorList>
            <consortium name="US DOE Joint Genome Institute (JGI-PGF)"/>
            <person name="Walter F."/>
            <person name="Albersmeier A."/>
            <person name="Kalinowski J."/>
            <person name="Ruckert C."/>
        </authorList>
    </citation>
    <scope>NUCLEOTIDE SEQUENCE</scope>
    <source>
        <strain evidence="1">KCTC 12870</strain>
    </source>
</reference>
<evidence type="ECO:0000313" key="2">
    <source>
        <dbReference type="Proteomes" id="UP000642829"/>
    </source>
</evidence>
<gene>
    <name evidence="1" type="ORF">GCM10007047_05600</name>
</gene>